<name>A0A917WBU8_9ACTN</name>
<dbReference type="InterPro" id="IPR002397">
    <property type="entry name" value="Cyt_P450_B"/>
</dbReference>
<evidence type="ECO:0000313" key="3">
    <source>
        <dbReference type="Proteomes" id="UP000655208"/>
    </source>
</evidence>
<dbReference type="PRINTS" id="PR00359">
    <property type="entry name" value="BP450"/>
</dbReference>
<dbReference type="GO" id="GO:0016705">
    <property type="term" value="F:oxidoreductase activity, acting on paired donors, with incorporation or reduction of molecular oxygen"/>
    <property type="evidence" value="ECO:0007669"/>
    <property type="project" value="InterPro"/>
</dbReference>
<dbReference type="AlphaFoldDB" id="A0A917WBU8"/>
<dbReference type="EMBL" id="BMNA01000001">
    <property type="protein sequence ID" value="GGL88024.1"/>
    <property type="molecule type" value="Genomic_DNA"/>
</dbReference>
<sequence>MIAGPARPAAGCGTGRLVPVNRTPQAHVPLDLLTADPHPVWARLRELGEVVWVPEIDGWVTVTRAAAAAVMRDARSFTVDDPRFSTSRIVGASMLSTDGAAHTAHRRPWADGFRPVAVRDRFTEALRQEIDRLLDDLAEAAEPDLRTGLAAPLATAAMAQALGLSGLEVGQVLDWYRAMVAGVDEVTRGGEPPAAALRAMAGIRHHVAHALSEPASGSVLSDAAAAGGDPAVLAADVAVLLFGGVDTAESMTAIAAHHLLSHPDALRAVAADPALLPGAVQESLRLEPAATRVDRYATADVELAGAAVRAGDLVVVSLSAANRDPAVFDDPDTFDIHRENADQHLSFAIGPHYCLGVHLTTLQTTLALTLLLERFPGIRAAGPLPPVQGFVFRKPLAVPVLLG</sequence>
<comment type="similarity">
    <text evidence="1">Belongs to the cytochrome P450 family.</text>
</comment>
<reference evidence="2" key="2">
    <citation type="submission" date="2020-09" db="EMBL/GenBank/DDBJ databases">
        <authorList>
            <person name="Sun Q."/>
            <person name="Zhou Y."/>
        </authorList>
    </citation>
    <scope>NUCLEOTIDE SEQUENCE</scope>
    <source>
        <strain evidence="2">CGMCC 4.7308</strain>
    </source>
</reference>
<gene>
    <name evidence="2" type="ORF">GCM10011594_04580</name>
</gene>
<dbReference type="InterPro" id="IPR036396">
    <property type="entry name" value="Cyt_P450_sf"/>
</dbReference>
<protein>
    <submittedName>
        <fullName evidence="2">Cytochrome P450</fullName>
    </submittedName>
</protein>
<accession>A0A917WBU8</accession>
<reference evidence="2" key="1">
    <citation type="journal article" date="2014" name="Int. J. Syst. Evol. Microbiol.">
        <title>Complete genome sequence of Corynebacterium casei LMG S-19264T (=DSM 44701T), isolated from a smear-ripened cheese.</title>
        <authorList>
            <consortium name="US DOE Joint Genome Institute (JGI-PGF)"/>
            <person name="Walter F."/>
            <person name="Albersmeier A."/>
            <person name="Kalinowski J."/>
            <person name="Ruckert C."/>
        </authorList>
    </citation>
    <scope>NUCLEOTIDE SEQUENCE</scope>
    <source>
        <strain evidence="2">CGMCC 4.7308</strain>
    </source>
</reference>
<dbReference type="InterPro" id="IPR001128">
    <property type="entry name" value="Cyt_P450"/>
</dbReference>
<evidence type="ECO:0000313" key="2">
    <source>
        <dbReference type="EMBL" id="GGL88024.1"/>
    </source>
</evidence>
<keyword evidence="3" id="KW-1185">Reference proteome</keyword>
<dbReference type="GO" id="GO:0005506">
    <property type="term" value="F:iron ion binding"/>
    <property type="evidence" value="ECO:0007669"/>
    <property type="project" value="InterPro"/>
</dbReference>
<evidence type="ECO:0000256" key="1">
    <source>
        <dbReference type="ARBA" id="ARBA00010617"/>
    </source>
</evidence>
<dbReference type="PANTHER" id="PTHR46696:SF1">
    <property type="entry name" value="CYTOCHROME P450 YJIB-RELATED"/>
    <property type="match status" value="1"/>
</dbReference>
<proteinExistence type="inferred from homology"/>
<dbReference type="GO" id="GO:0004497">
    <property type="term" value="F:monooxygenase activity"/>
    <property type="evidence" value="ECO:0007669"/>
    <property type="project" value="InterPro"/>
</dbReference>
<dbReference type="Proteomes" id="UP000655208">
    <property type="component" value="Unassembled WGS sequence"/>
</dbReference>
<dbReference type="PANTHER" id="PTHR46696">
    <property type="entry name" value="P450, PUTATIVE (EUROFUNG)-RELATED"/>
    <property type="match status" value="1"/>
</dbReference>
<dbReference type="Pfam" id="PF00067">
    <property type="entry name" value="p450"/>
    <property type="match status" value="1"/>
</dbReference>
<dbReference type="SUPFAM" id="SSF48264">
    <property type="entry name" value="Cytochrome P450"/>
    <property type="match status" value="1"/>
</dbReference>
<organism evidence="2 3">
    <name type="scientific">Nakamurella endophytica</name>
    <dbReference type="NCBI Taxonomy" id="1748367"/>
    <lineage>
        <taxon>Bacteria</taxon>
        <taxon>Bacillati</taxon>
        <taxon>Actinomycetota</taxon>
        <taxon>Actinomycetes</taxon>
        <taxon>Nakamurellales</taxon>
        <taxon>Nakamurellaceae</taxon>
        <taxon>Nakamurella</taxon>
    </lineage>
</organism>
<comment type="caution">
    <text evidence="2">The sequence shown here is derived from an EMBL/GenBank/DDBJ whole genome shotgun (WGS) entry which is preliminary data.</text>
</comment>
<dbReference type="GO" id="GO:0020037">
    <property type="term" value="F:heme binding"/>
    <property type="evidence" value="ECO:0007669"/>
    <property type="project" value="InterPro"/>
</dbReference>
<dbReference type="Gene3D" id="1.10.630.10">
    <property type="entry name" value="Cytochrome P450"/>
    <property type="match status" value="1"/>
</dbReference>